<comment type="caution">
    <text evidence="2">The sequence shown here is derived from an EMBL/GenBank/DDBJ whole genome shotgun (WGS) entry which is preliminary data.</text>
</comment>
<accession>A0A3P1VAI0</accession>
<evidence type="ECO:0000313" key="3">
    <source>
        <dbReference type="Proteomes" id="UP000281771"/>
    </source>
</evidence>
<dbReference type="RefSeq" id="WP_124777192.1">
    <property type="nucleotide sequence ID" value="NZ_RQZA01000005.1"/>
</dbReference>
<keyword evidence="3" id="KW-1185">Reference proteome</keyword>
<evidence type="ECO:0000256" key="1">
    <source>
        <dbReference type="SAM" id="Phobius"/>
    </source>
</evidence>
<organism evidence="2 3">
    <name type="scientific">Streptococcus minor</name>
    <dbReference type="NCBI Taxonomy" id="229549"/>
    <lineage>
        <taxon>Bacteria</taxon>
        <taxon>Bacillati</taxon>
        <taxon>Bacillota</taxon>
        <taxon>Bacilli</taxon>
        <taxon>Lactobacillales</taxon>
        <taxon>Streptococcaceae</taxon>
        <taxon>Streptococcus</taxon>
    </lineage>
</organism>
<name>A0A3P1VAI0_9STRE</name>
<feature type="transmembrane region" description="Helical" evidence="1">
    <location>
        <begin position="169"/>
        <end position="189"/>
    </location>
</feature>
<keyword evidence="1" id="KW-0472">Membrane</keyword>
<keyword evidence="1" id="KW-1133">Transmembrane helix</keyword>
<evidence type="ECO:0000313" key="2">
    <source>
        <dbReference type="EMBL" id="RRD31234.1"/>
    </source>
</evidence>
<dbReference type="EMBL" id="RQZA01000005">
    <property type="protein sequence ID" value="RRD31234.1"/>
    <property type="molecule type" value="Genomic_DNA"/>
</dbReference>
<protein>
    <submittedName>
        <fullName evidence="2">Uncharacterized protein</fullName>
    </submittedName>
</protein>
<proteinExistence type="predicted"/>
<sequence length="321" mass="36246">MKETRLKGVIAALIVGVVCLGLSLFLGVLHWQSTDKNQLIKSEAIYKTSSSQDAVVLIDYIYPEAIGTLDNGNNLYLIGYVQPDGYLGYVGLEAKESDKELQALIKTSKEALAENPQYLVVKVKSTLDKESIVNYENYLRETLSSNAELSQSMDYSTYVTRLNLGLGQAIYFIIPIMLVLGGAGFLTAWKLKKSNAAVYEELYHAYPNLQGNIQALHDSADYIDESIGLLVYKNHIFGYKQRLFLFDLREVTNLYHHVINHKKYGLITIHRSSSLVFKTQDSHKAQEVAIKNVGKNTDLQLQPLFDYIQNHFPHIVLGYKQ</sequence>
<keyword evidence="1" id="KW-0812">Transmembrane</keyword>
<reference evidence="2 3" key="1">
    <citation type="submission" date="2018-11" db="EMBL/GenBank/DDBJ databases">
        <title>Genomes From Bacteria Associated with the Canine Oral Cavity: a Test Case for Automated Genome-Based Taxonomic Assignment.</title>
        <authorList>
            <person name="Coil D.A."/>
            <person name="Jospin G."/>
            <person name="Darling A.E."/>
            <person name="Wallis C."/>
            <person name="Davis I.J."/>
            <person name="Harris S."/>
            <person name="Eisen J.A."/>
            <person name="Holcombe L.J."/>
            <person name="O'Flynn C."/>
        </authorList>
    </citation>
    <scope>NUCLEOTIDE SEQUENCE [LARGE SCALE GENOMIC DNA]</scope>
    <source>
        <strain evidence="2 3">OH4621_COT-116</strain>
    </source>
</reference>
<feature type="transmembrane region" description="Helical" evidence="1">
    <location>
        <begin position="9"/>
        <end position="31"/>
    </location>
</feature>
<gene>
    <name evidence="2" type="ORF">EII38_07025</name>
</gene>
<dbReference type="AlphaFoldDB" id="A0A3P1VAI0"/>
<dbReference type="Proteomes" id="UP000281771">
    <property type="component" value="Unassembled WGS sequence"/>
</dbReference>